<gene>
    <name evidence="1" type="ORF">NF27_FP00250</name>
</gene>
<proteinExistence type="predicted"/>
<protein>
    <submittedName>
        <fullName evidence="1">Uncharacterized protein</fullName>
    </submittedName>
</protein>
<dbReference type="Proteomes" id="UP000031258">
    <property type="component" value="Unassembled WGS sequence"/>
</dbReference>
<evidence type="ECO:0000313" key="1">
    <source>
        <dbReference type="EMBL" id="KIE04834.1"/>
    </source>
</evidence>
<name>A0A0C1QGZ2_9RICK</name>
<reference evidence="1 2" key="1">
    <citation type="submission" date="2014-11" db="EMBL/GenBank/DDBJ databases">
        <title>A Rickettsiales Symbiont of Amoebae With Ancient Features.</title>
        <authorList>
            <person name="Schulz F."/>
            <person name="Martijn J."/>
            <person name="Wascher F."/>
            <person name="Kostanjsek R."/>
            <person name="Ettema T.J."/>
            <person name="Horn M."/>
        </authorList>
    </citation>
    <scope>NUCLEOTIDE SEQUENCE [LARGE SCALE GENOMIC DNA]</scope>
    <source>
        <strain evidence="1 2">UWC36</strain>
    </source>
</reference>
<comment type="caution">
    <text evidence="1">The sequence shown here is derived from an EMBL/GenBank/DDBJ whole genome shotgun (WGS) entry which is preliminary data.</text>
</comment>
<dbReference type="OrthoDB" id="9827114at2"/>
<dbReference type="STRING" id="86105.NF27_FP00250"/>
<evidence type="ECO:0000313" key="2">
    <source>
        <dbReference type="Proteomes" id="UP000031258"/>
    </source>
</evidence>
<dbReference type="RefSeq" id="WP_039457606.1">
    <property type="nucleotide sequence ID" value="NZ_JSWE01000141.1"/>
</dbReference>
<keyword evidence="2" id="KW-1185">Reference proteome</keyword>
<sequence length="155" mass="17978">MINDKDFFTAYDNVLAQMEKWVNGSKIFLFNVHLSLMYAPYNHLLYNNIKSFKDIITGLEKILISFKGVHEPLVKCKFSENIYLYDCYKQQIDALNLLISEHKILLNKHEVIKNNLENYKSAEAEGIVLNIGNAHDDQQNEFLSVIFVSGFEPLD</sequence>
<organism evidence="1 2">
    <name type="scientific">Candidatus Jidaibacter acanthamoebae</name>
    <dbReference type="NCBI Taxonomy" id="86105"/>
    <lineage>
        <taxon>Bacteria</taxon>
        <taxon>Pseudomonadati</taxon>
        <taxon>Pseudomonadota</taxon>
        <taxon>Alphaproteobacteria</taxon>
        <taxon>Rickettsiales</taxon>
        <taxon>Candidatus Midichloriaceae</taxon>
        <taxon>Candidatus Jidaibacter</taxon>
    </lineage>
</organism>
<dbReference type="AlphaFoldDB" id="A0A0C1QGZ2"/>
<dbReference type="EMBL" id="JSWE01000141">
    <property type="protein sequence ID" value="KIE04834.1"/>
    <property type="molecule type" value="Genomic_DNA"/>
</dbReference>
<accession>A0A0C1QGZ2</accession>